<dbReference type="InParanoid" id="A0A146G992"/>
<dbReference type="GO" id="GO:0003677">
    <property type="term" value="F:DNA binding"/>
    <property type="evidence" value="ECO:0007669"/>
    <property type="project" value="InterPro"/>
</dbReference>
<accession>A0A146G992</accession>
<evidence type="ECO:0000256" key="5">
    <source>
        <dbReference type="ARBA" id="ARBA00023163"/>
    </source>
</evidence>
<dbReference type="Gene3D" id="3.90.940.10">
    <property type="match status" value="1"/>
</dbReference>
<dbReference type="InterPro" id="IPR036161">
    <property type="entry name" value="RPB6/omega-like_sf"/>
</dbReference>
<dbReference type="GO" id="GO:0006351">
    <property type="term" value="P:DNA-templated transcription"/>
    <property type="evidence" value="ECO:0007669"/>
    <property type="project" value="InterPro"/>
</dbReference>
<dbReference type="EMBL" id="BDCO01000002">
    <property type="protein sequence ID" value="GAT33853.1"/>
    <property type="molecule type" value="Genomic_DNA"/>
</dbReference>
<protein>
    <recommendedName>
        <fullName evidence="3">DNA-directed RNA polymerase subunit omega</fullName>
        <ecNumber evidence="2">2.7.7.6</ecNumber>
    </recommendedName>
    <alternativeName>
        <fullName evidence="7">RNA polymerase omega subunit</fullName>
    </alternativeName>
    <alternativeName>
        <fullName evidence="6">Transcriptase subunit omega</fullName>
    </alternativeName>
</protein>
<name>A0A146G992_TERSA</name>
<evidence type="ECO:0000256" key="8">
    <source>
        <dbReference type="ARBA" id="ARBA00048552"/>
    </source>
</evidence>
<gene>
    <name evidence="9" type="ORF">TSACC_22273</name>
</gene>
<dbReference type="GO" id="GO:0000428">
    <property type="term" value="C:DNA-directed RNA polymerase complex"/>
    <property type="evidence" value="ECO:0007669"/>
    <property type="project" value="UniProtKB-KW"/>
</dbReference>
<dbReference type="InterPro" id="IPR006110">
    <property type="entry name" value="Pol_omega/Rpo6/RPB6"/>
</dbReference>
<dbReference type="EC" id="2.7.7.6" evidence="2"/>
<comment type="caution">
    <text evidence="9">The sequence shown here is derived from an EMBL/GenBank/DDBJ whole genome shotgun (WGS) entry which is preliminary data.</text>
</comment>
<keyword evidence="10" id="KW-1185">Reference proteome</keyword>
<proteinExistence type="inferred from homology"/>
<organism evidence="9 10">
    <name type="scientific">Terrimicrobium sacchariphilum</name>
    <dbReference type="NCBI Taxonomy" id="690879"/>
    <lineage>
        <taxon>Bacteria</taxon>
        <taxon>Pseudomonadati</taxon>
        <taxon>Verrucomicrobiota</taxon>
        <taxon>Terrimicrobiia</taxon>
        <taxon>Terrimicrobiales</taxon>
        <taxon>Terrimicrobiaceae</taxon>
        <taxon>Terrimicrobium</taxon>
    </lineage>
</organism>
<evidence type="ECO:0000256" key="6">
    <source>
        <dbReference type="ARBA" id="ARBA00029924"/>
    </source>
</evidence>
<evidence type="ECO:0000313" key="9">
    <source>
        <dbReference type="EMBL" id="GAT33853.1"/>
    </source>
</evidence>
<evidence type="ECO:0000256" key="3">
    <source>
        <dbReference type="ARBA" id="ARBA00013725"/>
    </source>
</evidence>
<dbReference type="SUPFAM" id="SSF63562">
    <property type="entry name" value="RPB6/omega subunit-like"/>
    <property type="match status" value="1"/>
</dbReference>
<dbReference type="OrthoDB" id="198104at2"/>
<keyword evidence="4 9" id="KW-0240">DNA-directed RNA polymerase</keyword>
<evidence type="ECO:0000313" key="10">
    <source>
        <dbReference type="Proteomes" id="UP000076023"/>
    </source>
</evidence>
<dbReference type="Proteomes" id="UP000076023">
    <property type="component" value="Unassembled WGS sequence"/>
</dbReference>
<reference evidence="10" key="1">
    <citation type="journal article" date="2017" name="Genome Announc.">
        <title>Draft Genome Sequence of Terrimicrobium sacchariphilum NM-5T, a Facultative Anaerobic Soil Bacterium of the Class Spartobacteria.</title>
        <authorList>
            <person name="Qiu Y.L."/>
            <person name="Tourlousse D.M."/>
            <person name="Matsuura N."/>
            <person name="Ohashi A."/>
            <person name="Sekiguchi Y."/>
        </authorList>
    </citation>
    <scope>NUCLEOTIDE SEQUENCE [LARGE SCALE GENOMIC DNA]</scope>
    <source>
        <strain evidence="10">NM-5</strain>
    </source>
</reference>
<dbReference type="GO" id="GO:0003899">
    <property type="term" value="F:DNA-directed RNA polymerase activity"/>
    <property type="evidence" value="ECO:0007669"/>
    <property type="project" value="UniProtKB-EC"/>
</dbReference>
<dbReference type="STRING" id="690879.TSACC_22273"/>
<comment type="similarity">
    <text evidence="1">Belongs to the RNA polymerase subunit omega family.</text>
</comment>
<evidence type="ECO:0000256" key="4">
    <source>
        <dbReference type="ARBA" id="ARBA00022478"/>
    </source>
</evidence>
<dbReference type="AlphaFoldDB" id="A0A146G992"/>
<keyword evidence="5" id="KW-0804">Transcription</keyword>
<sequence>MNSIFIEEASKVATDPQVLINMVSKRVRQLSAGSRPMVSVEGRMGLADIALAEIAQGRLVVSKPENGEEPQE</sequence>
<dbReference type="Pfam" id="PF01192">
    <property type="entry name" value="RNA_pol_Rpb6"/>
    <property type="match status" value="1"/>
</dbReference>
<evidence type="ECO:0000256" key="1">
    <source>
        <dbReference type="ARBA" id="ARBA00006711"/>
    </source>
</evidence>
<evidence type="ECO:0000256" key="2">
    <source>
        <dbReference type="ARBA" id="ARBA00012418"/>
    </source>
</evidence>
<comment type="catalytic activity">
    <reaction evidence="8">
        <text>RNA(n) + a ribonucleoside 5'-triphosphate = RNA(n+1) + diphosphate</text>
        <dbReference type="Rhea" id="RHEA:21248"/>
        <dbReference type="Rhea" id="RHEA-COMP:14527"/>
        <dbReference type="Rhea" id="RHEA-COMP:17342"/>
        <dbReference type="ChEBI" id="CHEBI:33019"/>
        <dbReference type="ChEBI" id="CHEBI:61557"/>
        <dbReference type="ChEBI" id="CHEBI:140395"/>
        <dbReference type="EC" id="2.7.7.6"/>
    </reaction>
</comment>
<dbReference type="RefSeq" id="WP_075079538.1">
    <property type="nucleotide sequence ID" value="NZ_BDCO01000002.1"/>
</dbReference>
<evidence type="ECO:0000256" key="7">
    <source>
        <dbReference type="ARBA" id="ARBA00030998"/>
    </source>
</evidence>
<dbReference type="NCBIfam" id="NF001579">
    <property type="entry name" value="PRK00392.6-2"/>
    <property type="match status" value="1"/>
</dbReference>